<dbReference type="PANTHER" id="PTHR46268">
    <property type="entry name" value="STRESS RESPONSE PROTEIN NHAX"/>
    <property type="match status" value="1"/>
</dbReference>
<keyword evidence="2" id="KW-0547">Nucleotide-binding</keyword>
<dbReference type="InterPro" id="IPR014729">
    <property type="entry name" value="Rossmann-like_a/b/a_fold"/>
</dbReference>
<accession>A0A6G9YHK2</accession>
<dbReference type="PANTHER" id="PTHR46268:SF27">
    <property type="entry name" value="UNIVERSAL STRESS PROTEIN RV2623"/>
    <property type="match status" value="1"/>
</dbReference>
<proteinExistence type="inferred from homology"/>
<comment type="similarity">
    <text evidence="1">Belongs to the universal stress protein A family.</text>
</comment>
<evidence type="ECO:0000256" key="3">
    <source>
        <dbReference type="ARBA" id="ARBA00022840"/>
    </source>
</evidence>
<dbReference type="GO" id="GO:0005524">
    <property type="term" value="F:ATP binding"/>
    <property type="evidence" value="ECO:0007669"/>
    <property type="project" value="UniProtKB-KW"/>
</dbReference>
<reference evidence="5 6" key="1">
    <citation type="journal article" date="2019" name="ACS Chem. Biol.">
        <title>Identification and Mobilization of a Cryptic Antibiotic Biosynthesis Gene Locus from a Human-Pathogenic Nocardia Isolate.</title>
        <authorList>
            <person name="Herisse M."/>
            <person name="Ishida K."/>
            <person name="Porter J.L."/>
            <person name="Howden B."/>
            <person name="Hertweck C."/>
            <person name="Stinear T.P."/>
            <person name="Pidot S.J."/>
        </authorList>
    </citation>
    <scope>NUCLEOTIDE SEQUENCE [LARGE SCALE GENOMIC DNA]</scope>
    <source>
        <strain evidence="5 6">AUSMDU00012717</strain>
    </source>
</reference>
<keyword evidence="3" id="KW-0067">ATP-binding</keyword>
<evidence type="ECO:0000313" key="6">
    <source>
        <dbReference type="Proteomes" id="UP000503540"/>
    </source>
</evidence>
<gene>
    <name evidence="5" type="ORF">F5544_23390</name>
</gene>
<dbReference type="AlphaFoldDB" id="A0A6G9YHK2"/>
<dbReference type="SUPFAM" id="SSF52402">
    <property type="entry name" value="Adenine nucleotide alpha hydrolases-like"/>
    <property type="match status" value="2"/>
</dbReference>
<keyword evidence="6" id="KW-1185">Reference proteome</keyword>
<dbReference type="RefSeq" id="WP_167475210.1">
    <property type="nucleotide sequence ID" value="NZ_CP046172.1"/>
</dbReference>
<dbReference type="PRINTS" id="PR01438">
    <property type="entry name" value="UNVRSLSTRESS"/>
</dbReference>
<name>A0A6G9YHK2_9NOCA</name>
<feature type="domain" description="UspA" evidence="4">
    <location>
        <begin position="15"/>
        <end position="152"/>
    </location>
</feature>
<dbReference type="Proteomes" id="UP000503540">
    <property type="component" value="Chromosome"/>
</dbReference>
<protein>
    <submittedName>
        <fullName evidence="5">Universal stress protein</fullName>
    </submittedName>
</protein>
<dbReference type="EMBL" id="CP046172">
    <property type="protein sequence ID" value="QIS12537.1"/>
    <property type="molecule type" value="Genomic_DNA"/>
</dbReference>
<evidence type="ECO:0000259" key="4">
    <source>
        <dbReference type="Pfam" id="PF00582"/>
    </source>
</evidence>
<dbReference type="KEGG" id="nah:F5544_23390"/>
<dbReference type="InterPro" id="IPR006015">
    <property type="entry name" value="Universal_stress_UspA"/>
</dbReference>
<evidence type="ECO:0000256" key="2">
    <source>
        <dbReference type="ARBA" id="ARBA00022741"/>
    </source>
</evidence>
<dbReference type="InterPro" id="IPR006016">
    <property type="entry name" value="UspA"/>
</dbReference>
<evidence type="ECO:0000256" key="1">
    <source>
        <dbReference type="ARBA" id="ARBA00008791"/>
    </source>
</evidence>
<evidence type="ECO:0000313" key="5">
    <source>
        <dbReference type="EMBL" id="QIS12537.1"/>
    </source>
</evidence>
<feature type="domain" description="UspA" evidence="4">
    <location>
        <begin position="165"/>
        <end position="300"/>
    </location>
</feature>
<dbReference type="Pfam" id="PF00582">
    <property type="entry name" value="Usp"/>
    <property type="match status" value="2"/>
</dbReference>
<organism evidence="5 6">
    <name type="scientific">Nocardia arthritidis</name>
    <dbReference type="NCBI Taxonomy" id="228602"/>
    <lineage>
        <taxon>Bacteria</taxon>
        <taxon>Bacillati</taxon>
        <taxon>Actinomycetota</taxon>
        <taxon>Actinomycetes</taxon>
        <taxon>Mycobacteriales</taxon>
        <taxon>Nocardiaceae</taxon>
        <taxon>Nocardia</taxon>
    </lineage>
</organism>
<sequence>MSSRSTDTHLLATAPVVVGVDGSEPSDLAVRWAAEIAAARNRRLRIVHGLALDPHSTVFGIYELLTPAVTDAMRKAGLDLVATARRLATQVDPGLTVETEVAPDQPAELLVRESNSAHMVAIGAGRASELAHIGSTLLAVSAHGHGNIVVVRDTGSERQIRQTGPVIVGIDDSRTCAPAVAAAFAEASIRETALVAVHATGDITLTGYANLAATLPIREMEAAAHEVLAEHLAGWQEKYPDVHVTRKVYPAGPAHQLISWSKAAQLVVVGSRGRGGFRGLLLGSTSNSLVQHAHCPVMVAHAN</sequence>
<dbReference type="Gene3D" id="3.40.50.620">
    <property type="entry name" value="HUPs"/>
    <property type="match status" value="2"/>
</dbReference>